<sequence length="74" mass="8121">MLHAAGDILLGFLVDRARTSALFIEIAHDLVVVVFVGHLVDGRVRERLELIVDGLWVVPAADSAVVHKKILLLQ</sequence>
<proteinExistence type="predicted"/>
<evidence type="ECO:0000313" key="1">
    <source>
        <dbReference type="EMBL" id="MPN19680.1"/>
    </source>
</evidence>
<organism evidence="1">
    <name type="scientific">bioreactor metagenome</name>
    <dbReference type="NCBI Taxonomy" id="1076179"/>
    <lineage>
        <taxon>unclassified sequences</taxon>
        <taxon>metagenomes</taxon>
        <taxon>ecological metagenomes</taxon>
    </lineage>
</organism>
<gene>
    <name evidence="1" type="ORF">SDC9_167052</name>
</gene>
<comment type="caution">
    <text evidence="1">The sequence shown here is derived from an EMBL/GenBank/DDBJ whole genome shotgun (WGS) entry which is preliminary data.</text>
</comment>
<name>A0A645G1B5_9ZZZZ</name>
<dbReference type="EMBL" id="VSSQ01067280">
    <property type="protein sequence ID" value="MPN19680.1"/>
    <property type="molecule type" value="Genomic_DNA"/>
</dbReference>
<accession>A0A645G1B5</accession>
<protein>
    <submittedName>
        <fullName evidence="1">Uncharacterized protein</fullName>
    </submittedName>
</protein>
<dbReference type="AlphaFoldDB" id="A0A645G1B5"/>
<reference evidence="1" key="1">
    <citation type="submission" date="2019-08" db="EMBL/GenBank/DDBJ databases">
        <authorList>
            <person name="Kucharzyk K."/>
            <person name="Murdoch R.W."/>
            <person name="Higgins S."/>
            <person name="Loffler F."/>
        </authorList>
    </citation>
    <scope>NUCLEOTIDE SEQUENCE</scope>
</reference>